<sequence length="295" mass="30917">MRMSTAGDEPGELRIGGWLPPADPAAADDAPVTQVIPAVRDQPRRSEARRGAPVSDDEPPTEPRRRGRRTVLAVAASLTTVAVAAGVPLLMSTLGQPEPPDQVVLPVPTASGWPLPEPEPEPTGPTATPGRPTKPPASRGAVRPPAHATTPPATPRTSAAPLVAAAPQRTQVIEAEDADLDGWARTRQVDSASGGEVVTGIGRHRGELTFSGLDAPRAGDYDVVFSFVADDRRELSVRVNGRDAGRFDFPSSGGWETVQTMTVRLPLAAGPNTVELSNSDGWAPDIDRIALTTSD</sequence>
<feature type="region of interest" description="Disordered" evidence="1">
    <location>
        <begin position="1"/>
        <end position="68"/>
    </location>
</feature>
<dbReference type="InterPro" id="IPR005084">
    <property type="entry name" value="CBM6"/>
</dbReference>
<accession>A0ABQ4C8P6</accession>
<feature type="region of interest" description="Disordered" evidence="1">
    <location>
        <begin position="96"/>
        <end position="160"/>
    </location>
</feature>
<keyword evidence="2" id="KW-0472">Membrane</keyword>
<dbReference type="Gene3D" id="2.60.120.260">
    <property type="entry name" value="Galactose-binding domain-like"/>
    <property type="match status" value="1"/>
</dbReference>
<feature type="domain" description="CBM6" evidence="3">
    <location>
        <begin position="171"/>
        <end position="292"/>
    </location>
</feature>
<reference evidence="4 5" key="1">
    <citation type="submission" date="2021-01" db="EMBL/GenBank/DDBJ databases">
        <title>Whole genome shotgun sequence of Asanoa iriomotensis NBRC 100142.</title>
        <authorList>
            <person name="Komaki H."/>
            <person name="Tamura T."/>
        </authorList>
    </citation>
    <scope>NUCLEOTIDE SEQUENCE [LARGE SCALE GENOMIC DNA]</scope>
    <source>
        <strain evidence="4 5">NBRC 100142</strain>
    </source>
</reference>
<feature type="compositionally biased region" description="Basic and acidic residues" evidence="1">
    <location>
        <begin position="41"/>
        <end position="50"/>
    </location>
</feature>
<gene>
    <name evidence="4" type="ORF">Air01nite_52220</name>
</gene>
<feature type="compositionally biased region" description="Low complexity" evidence="1">
    <location>
        <begin position="141"/>
        <end position="160"/>
    </location>
</feature>
<organism evidence="4 5">
    <name type="scientific">Asanoa iriomotensis</name>
    <dbReference type="NCBI Taxonomy" id="234613"/>
    <lineage>
        <taxon>Bacteria</taxon>
        <taxon>Bacillati</taxon>
        <taxon>Actinomycetota</taxon>
        <taxon>Actinomycetes</taxon>
        <taxon>Micromonosporales</taxon>
        <taxon>Micromonosporaceae</taxon>
        <taxon>Asanoa</taxon>
    </lineage>
</organism>
<evidence type="ECO:0000259" key="3">
    <source>
        <dbReference type="PROSITE" id="PS51175"/>
    </source>
</evidence>
<keyword evidence="5" id="KW-1185">Reference proteome</keyword>
<dbReference type="SUPFAM" id="SSF49785">
    <property type="entry name" value="Galactose-binding domain-like"/>
    <property type="match status" value="1"/>
</dbReference>
<comment type="caution">
    <text evidence="4">The sequence shown here is derived from an EMBL/GenBank/DDBJ whole genome shotgun (WGS) entry which is preliminary data.</text>
</comment>
<name>A0ABQ4C8P6_9ACTN</name>
<feature type="transmembrane region" description="Helical" evidence="2">
    <location>
        <begin position="71"/>
        <end position="91"/>
    </location>
</feature>
<keyword evidence="2" id="KW-1133">Transmembrane helix</keyword>
<evidence type="ECO:0000256" key="1">
    <source>
        <dbReference type="SAM" id="MobiDB-lite"/>
    </source>
</evidence>
<evidence type="ECO:0000313" key="4">
    <source>
        <dbReference type="EMBL" id="GIF59127.1"/>
    </source>
</evidence>
<dbReference type="EMBL" id="BONC01000042">
    <property type="protein sequence ID" value="GIF59127.1"/>
    <property type="molecule type" value="Genomic_DNA"/>
</dbReference>
<dbReference type="RefSeq" id="WP_203705967.1">
    <property type="nucleotide sequence ID" value="NZ_BAAALU010000003.1"/>
</dbReference>
<dbReference type="Proteomes" id="UP000624325">
    <property type="component" value="Unassembled WGS sequence"/>
</dbReference>
<protein>
    <recommendedName>
        <fullName evidence="3">CBM6 domain-containing protein</fullName>
    </recommendedName>
</protein>
<evidence type="ECO:0000313" key="5">
    <source>
        <dbReference type="Proteomes" id="UP000624325"/>
    </source>
</evidence>
<dbReference type="CDD" id="cd04081">
    <property type="entry name" value="CBM35_galactosidase-like"/>
    <property type="match status" value="1"/>
</dbReference>
<dbReference type="InterPro" id="IPR008979">
    <property type="entry name" value="Galactose-bd-like_sf"/>
</dbReference>
<proteinExistence type="predicted"/>
<evidence type="ECO:0000256" key="2">
    <source>
        <dbReference type="SAM" id="Phobius"/>
    </source>
</evidence>
<dbReference type="PROSITE" id="PS51175">
    <property type="entry name" value="CBM6"/>
    <property type="match status" value="1"/>
</dbReference>
<keyword evidence="2" id="KW-0812">Transmembrane</keyword>